<dbReference type="RefSeq" id="XP_007923614.1">
    <property type="nucleotide sequence ID" value="XM_007925423.1"/>
</dbReference>
<accession>M3A594</accession>
<organism evidence="2 3">
    <name type="scientific">Pseudocercospora fijiensis (strain CIRAD86)</name>
    <name type="common">Black leaf streak disease fungus</name>
    <name type="synonym">Mycosphaerella fijiensis</name>
    <dbReference type="NCBI Taxonomy" id="383855"/>
    <lineage>
        <taxon>Eukaryota</taxon>
        <taxon>Fungi</taxon>
        <taxon>Dikarya</taxon>
        <taxon>Ascomycota</taxon>
        <taxon>Pezizomycotina</taxon>
        <taxon>Dothideomycetes</taxon>
        <taxon>Dothideomycetidae</taxon>
        <taxon>Mycosphaerellales</taxon>
        <taxon>Mycosphaerellaceae</taxon>
        <taxon>Pseudocercospora</taxon>
    </lineage>
</organism>
<dbReference type="AlphaFoldDB" id="M3A594"/>
<dbReference type="Proteomes" id="UP000016932">
    <property type="component" value="Unassembled WGS sequence"/>
</dbReference>
<dbReference type="GeneID" id="19336506"/>
<feature type="region of interest" description="Disordered" evidence="1">
    <location>
        <begin position="29"/>
        <end position="50"/>
    </location>
</feature>
<sequence length="355" mass="39946">MPCPLSTVAFKRRLSHPFTASKALLIFSNRSTRPSPTRRPPCRPGKTQDHGIHTSKLQVVFVRRTGPNRCPAGLHNYYFELESGPISRLIDYCTTIHVSKEAFICGVLQRAPGESGIMGWLLRTGNQNQAPVVVSEPEALRSNPSGILLNGNKQENLAHHSCYDIREISIKTVLSPPRMHSMPVATYRPNEIKPGLTNKNASLGNYFSGWQHIQGILQSEYKRRVAPGFHGSGTLLAVDQPTSRQTICTSYGLWYQYSSDHNFVLGLPGYMHLTWLSKPVELRAMPRAIVTRMLGLQLSHESPILAFNWVTYRNHRLSSLLHLLFYSTLFVHANRKNTSAMPVCVVSRSHYTPYT</sequence>
<evidence type="ECO:0000313" key="3">
    <source>
        <dbReference type="Proteomes" id="UP000016932"/>
    </source>
</evidence>
<evidence type="ECO:0000256" key="1">
    <source>
        <dbReference type="SAM" id="MobiDB-lite"/>
    </source>
</evidence>
<protein>
    <submittedName>
        <fullName evidence="2">Uncharacterized protein</fullName>
    </submittedName>
</protein>
<proteinExistence type="predicted"/>
<dbReference type="VEuPathDB" id="FungiDB:MYCFIDRAFT_206767"/>
<keyword evidence="3" id="KW-1185">Reference proteome</keyword>
<dbReference type="KEGG" id="pfj:MYCFIDRAFT_206767"/>
<dbReference type="HOGENOM" id="CLU_781035_0_0_1"/>
<gene>
    <name evidence="2" type="ORF">MYCFIDRAFT_206767</name>
</gene>
<evidence type="ECO:0000313" key="2">
    <source>
        <dbReference type="EMBL" id="EME86284.1"/>
    </source>
</evidence>
<reference evidence="2 3" key="1">
    <citation type="journal article" date="2012" name="PLoS Pathog.">
        <title>Diverse lifestyles and strategies of plant pathogenesis encoded in the genomes of eighteen Dothideomycetes fungi.</title>
        <authorList>
            <person name="Ohm R.A."/>
            <person name="Feau N."/>
            <person name="Henrissat B."/>
            <person name="Schoch C.L."/>
            <person name="Horwitz B.A."/>
            <person name="Barry K.W."/>
            <person name="Condon B.J."/>
            <person name="Copeland A.C."/>
            <person name="Dhillon B."/>
            <person name="Glaser F."/>
            <person name="Hesse C.N."/>
            <person name="Kosti I."/>
            <person name="LaButti K."/>
            <person name="Lindquist E.A."/>
            <person name="Lucas S."/>
            <person name="Salamov A.A."/>
            <person name="Bradshaw R.E."/>
            <person name="Ciuffetti L."/>
            <person name="Hamelin R.C."/>
            <person name="Kema G.H.J."/>
            <person name="Lawrence C."/>
            <person name="Scott J.A."/>
            <person name="Spatafora J.W."/>
            <person name="Turgeon B.G."/>
            <person name="de Wit P.J.G.M."/>
            <person name="Zhong S."/>
            <person name="Goodwin S.B."/>
            <person name="Grigoriev I.V."/>
        </authorList>
    </citation>
    <scope>NUCLEOTIDE SEQUENCE [LARGE SCALE GENOMIC DNA]</scope>
    <source>
        <strain evidence="2 3">CIRAD86</strain>
    </source>
</reference>
<name>M3A594_PSEFD</name>
<dbReference type="EMBL" id="KB446556">
    <property type="protein sequence ID" value="EME86284.1"/>
    <property type="molecule type" value="Genomic_DNA"/>
</dbReference>